<feature type="transmembrane region" description="Helical" evidence="9">
    <location>
        <begin position="62"/>
        <end position="83"/>
    </location>
</feature>
<evidence type="ECO:0000313" key="12">
    <source>
        <dbReference type="Proteomes" id="UP000192578"/>
    </source>
</evidence>
<feature type="transmembrane region" description="Helical" evidence="9">
    <location>
        <begin position="323"/>
        <end position="344"/>
    </location>
</feature>
<keyword evidence="12" id="KW-1185">Reference proteome</keyword>
<feature type="domain" description="G-protein coupled receptors family 1 profile" evidence="10">
    <location>
        <begin position="43"/>
        <end position="342"/>
    </location>
</feature>
<reference evidence="12" key="1">
    <citation type="submission" date="2017-01" db="EMBL/GenBank/DDBJ databases">
        <title>Comparative genomics of anhydrobiosis in the tardigrade Hypsibius dujardini.</title>
        <authorList>
            <person name="Yoshida Y."/>
            <person name="Koutsovoulos G."/>
            <person name="Laetsch D."/>
            <person name="Stevens L."/>
            <person name="Kumar S."/>
            <person name="Horikawa D."/>
            <person name="Ishino K."/>
            <person name="Komine S."/>
            <person name="Tomita M."/>
            <person name="Blaxter M."/>
            <person name="Arakawa K."/>
        </authorList>
    </citation>
    <scope>NUCLEOTIDE SEQUENCE [LARGE SCALE GENOMIC DNA]</scope>
    <source>
        <strain evidence="12">Z151</strain>
    </source>
</reference>
<dbReference type="GO" id="GO:0043005">
    <property type="term" value="C:neuron projection"/>
    <property type="evidence" value="ECO:0007669"/>
    <property type="project" value="TreeGrafter"/>
</dbReference>
<keyword evidence="2" id="KW-1003">Cell membrane</keyword>
<keyword evidence="4 9" id="KW-1133">Transmembrane helix</keyword>
<proteinExistence type="predicted"/>
<evidence type="ECO:0000256" key="6">
    <source>
        <dbReference type="ARBA" id="ARBA00023136"/>
    </source>
</evidence>
<protein>
    <recommendedName>
        <fullName evidence="10">G-protein coupled receptors family 1 profile domain-containing protein</fullName>
    </recommendedName>
</protein>
<comment type="subcellular location">
    <subcellularLocation>
        <location evidence="1">Cell membrane</location>
        <topology evidence="1">Multi-pass membrane protein</topology>
    </subcellularLocation>
</comment>
<feature type="transmembrane region" description="Helical" evidence="9">
    <location>
        <begin position="103"/>
        <end position="124"/>
    </location>
</feature>
<keyword evidence="6 9" id="KW-0472">Membrane</keyword>
<dbReference type="SUPFAM" id="SSF81321">
    <property type="entry name" value="Family A G protein-coupled receptor-like"/>
    <property type="match status" value="1"/>
</dbReference>
<sequence>MESNGSANTVQNVTFTNETARNVPLAPLWSFTPTFLLVFCILGSITNFSALLLFLENLRAPFDLYVINLLGTNLACLLLQYPFAIKSNLLNSGWTMGNHACSFYLYCLSVFDAGIINSHAVIAVNRAWAIIHPISFQTAHTKRFTLTICLIMWVYIHLVEGSFWLADTLYYRTDVPVTTCLFNTVQLSTWSNVNDLIVYILPLVVILLSFLVVVVSKLLRSREAMKRSARVKPQNAAVPIVQAEIPPKSFTSYSKKETDTVTTAAVAVELSNGRDVLTGLRGRRSGKYAMLTLLTISIVIFTMPDMVYFLLTGFLPGFWIPEFFEVANSLFVCQTVVDPILFFLTMDKLRMPRLWQ</sequence>
<gene>
    <name evidence="11" type="ORF">BV898_14913</name>
</gene>
<dbReference type="PRINTS" id="PR00237">
    <property type="entry name" value="GPCRRHODOPSN"/>
</dbReference>
<evidence type="ECO:0000256" key="5">
    <source>
        <dbReference type="ARBA" id="ARBA00023040"/>
    </source>
</evidence>
<dbReference type="GO" id="GO:0042277">
    <property type="term" value="F:peptide binding"/>
    <property type="evidence" value="ECO:0007669"/>
    <property type="project" value="TreeGrafter"/>
</dbReference>
<evidence type="ECO:0000256" key="3">
    <source>
        <dbReference type="ARBA" id="ARBA00022692"/>
    </source>
</evidence>
<accession>A0A9X6NJ78</accession>
<dbReference type="InterPro" id="IPR017452">
    <property type="entry name" value="GPCR_Rhodpsn_7TM"/>
</dbReference>
<dbReference type="Proteomes" id="UP000192578">
    <property type="component" value="Unassembled WGS sequence"/>
</dbReference>
<evidence type="ECO:0000313" key="11">
    <source>
        <dbReference type="EMBL" id="OWA50394.1"/>
    </source>
</evidence>
<dbReference type="PROSITE" id="PS50262">
    <property type="entry name" value="G_PROTEIN_RECEP_F1_2"/>
    <property type="match status" value="1"/>
</dbReference>
<dbReference type="AlphaFoldDB" id="A0A9X6NJ78"/>
<dbReference type="EMBL" id="MTYJ01000191">
    <property type="protein sequence ID" value="OWA50394.1"/>
    <property type="molecule type" value="Genomic_DNA"/>
</dbReference>
<organism evidence="11 12">
    <name type="scientific">Hypsibius exemplaris</name>
    <name type="common">Freshwater tardigrade</name>
    <dbReference type="NCBI Taxonomy" id="2072580"/>
    <lineage>
        <taxon>Eukaryota</taxon>
        <taxon>Metazoa</taxon>
        <taxon>Ecdysozoa</taxon>
        <taxon>Tardigrada</taxon>
        <taxon>Eutardigrada</taxon>
        <taxon>Parachela</taxon>
        <taxon>Hypsibioidea</taxon>
        <taxon>Hypsibiidae</taxon>
        <taxon>Hypsibius</taxon>
    </lineage>
</organism>
<feature type="transmembrane region" description="Helical" evidence="9">
    <location>
        <begin position="288"/>
        <end position="311"/>
    </location>
</feature>
<keyword evidence="3 9" id="KW-0812">Transmembrane</keyword>
<evidence type="ECO:0000256" key="2">
    <source>
        <dbReference type="ARBA" id="ARBA00022475"/>
    </source>
</evidence>
<keyword evidence="7" id="KW-0675">Receptor</keyword>
<name>A0A9X6NJ78_HYPEX</name>
<evidence type="ECO:0000256" key="9">
    <source>
        <dbReference type="SAM" id="Phobius"/>
    </source>
</evidence>
<keyword evidence="5" id="KW-0297">G-protein coupled receptor</keyword>
<feature type="transmembrane region" description="Helical" evidence="9">
    <location>
        <begin position="196"/>
        <end position="219"/>
    </location>
</feature>
<dbReference type="PANTHER" id="PTHR24229">
    <property type="entry name" value="NEUROPEPTIDES RECEPTOR"/>
    <property type="match status" value="1"/>
</dbReference>
<evidence type="ECO:0000259" key="10">
    <source>
        <dbReference type="PROSITE" id="PS50262"/>
    </source>
</evidence>
<dbReference type="GO" id="GO:0004930">
    <property type="term" value="F:G protein-coupled receptor activity"/>
    <property type="evidence" value="ECO:0007669"/>
    <property type="project" value="UniProtKB-KW"/>
</dbReference>
<keyword evidence="8" id="KW-0807">Transducer</keyword>
<comment type="caution">
    <text evidence="11">The sequence shown here is derived from an EMBL/GenBank/DDBJ whole genome shotgun (WGS) entry which is preliminary data.</text>
</comment>
<evidence type="ECO:0000256" key="7">
    <source>
        <dbReference type="ARBA" id="ARBA00023170"/>
    </source>
</evidence>
<evidence type="ECO:0000256" key="8">
    <source>
        <dbReference type="ARBA" id="ARBA00023224"/>
    </source>
</evidence>
<evidence type="ECO:0000256" key="1">
    <source>
        <dbReference type="ARBA" id="ARBA00004651"/>
    </source>
</evidence>
<dbReference type="PANTHER" id="PTHR24229:SF40">
    <property type="entry name" value="ALLATOSTATIN C RECEPTOR 1-RELATED"/>
    <property type="match status" value="1"/>
</dbReference>
<dbReference type="GO" id="GO:0005886">
    <property type="term" value="C:plasma membrane"/>
    <property type="evidence" value="ECO:0007669"/>
    <property type="project" value="UniProtKB-SubCell"/>
</dbReference>
<dbReference type="Gene3D" id="1.20.1070.10">
    <property type="entry name" value="Rhodopsin 7-helix transmembrane proteins"/>
    <property type="match status" value="1"/>
</dbReference>
<evidence type="ECO:0000256" key="4">
    <source>
        <dbReference type="ARBA" id="ARBA00022989"/>
    </source>
</evidence>
<dbReference type="Pfam" id="PF00001">
    <property type="entry name" value="7tm_1"/>
    <property type="match status" value="1"/>
</dbReference>
<feature type="transmembrane region" description="Helical" evidence="9">
    <location>
        <begin position="144"/>
        <end position="166"/>
    </location>
</feature>
<dbReference type="InterPro" id="IPR000276">
    <property type="entry name" value="GPCR_Rhodpsn"/>
</dbReference>
<feature type="transmembrane region" description="Helical" evidence="9">
    <location>
        <begin position="35"/>
        <end position="55"/>
    </location>
</feature>